<evidence type="ECO:0000259" key="2">
    <source>
        <dbReference type="Pfam" id="PF00501"/>
    </source>
</evidence>
<dbReference type="InterPro" id="IPR045851">
    <property type="entry name" value="AMP-bd_C_sf"/>
</dbReference>
<dbReference type="InterPro" id="IPR011957">
    <property type="entry name" value="Benz_CoA_lig"/>
</dbReference>
<feature type="domain" description="AMP-dependent synthetase/ligase" evidence="2">
    <location>
        <begin position="18"/>
        <end position="383"/>
    </location>
</feature>
<dbReference type="Gene3D" id="2.30.38.10">
    <property type="entry name" value="Luciferase, Domain 3"/>
    <property type="match status" value="1"/>
</dbReference>
<dbReference type="PANTHER" id="PTHR43352:SF1">
    <property type="entry name" value="ANTHRANILATE--COA LIGASE"/>
    <property type="match status" value="1"/>
</dbReference>
<dbReference type="AlphaFoldDB" id="A0A8J3M0I2"/>
<protein>
    <submittedName>
        <fullName evidence="4">Benzoate--CoA ligase</fullName>
    </submittedName>
</protein>
<dbReference type="GO" id="GO:0016878">
    <property type="term" value="F:acid-thiol ligase activity"/>
    <property type="evidence" value="ECO:0007669"/>
    <property type="project" value="TreeGrafter"/>
</dbReference>
<proteinExistence type="predicted"/>
<dbReference type="GO" id="GO:0044550">
    <property type="term" value="P:secondary metabolite biosynthetic process"/>
    <property type="evidence" value="ECO:0007669"/>
    <property type="project" value="TreeGrafter"/>
</dbReference>
<accession>A0A8J3M0I2</accession>
<reference evidence="4" key="1">
    <citation type="submission" date="2021-01" db="EMBL/GenBank/DDBJ databases">
        <title>Whole genome shotgun sequence of Planosporangium flavigriseum NBRC 105377.</title>
        <authorList>
            <person name="Komaki H."/>
            <person name="Tamura T."/>
        </authorList>
    </citation>
    <scope>NUCLEOTIDE SEQUENCE</scope>
    <source>
        <strain evidence="4">NBRC 105377</strain>
    </source>
</reference>
<dbReference type="SUPFAM" id="SSF56801">
    <property type="entry name" value="Acetyl-CoA synthetase-like"/>
    <property type="match status" value="1"/>
</dbReference>
<dbReference type="Gene3D" id="3.40.50.980">
    <property type="match status" value="1"/>
</dbReference>
<gene>
    <name evidence="4" type="primary">badA</name>
    <name evidence="4" type="ORF">Pfl04_28790</name>
</gene>
<dbReference type="EMBL" id="BONU01000018">
    <property type="protein sequence ID" value="GIG74475.1"/>
    <property type="molecule type" value="Genomic_DNA"/>
</dbReference>
<dbReference type="Proteomes" id="UP000653674">
    <property type="component" value="Unassembled WGS sequence"/>
</dbReference>
<comment type="caution">
    <text evidence="4">The sequence shown here is derived from an EMBL/GenBank/DDBJ whole genome shotgun (WGS) entry which is preliminary data.</text>
</comment>
<dbReference type="NCBIfam" id="TIGR02262">
    <property type="entry name" value="benz_CoA_lig"/>
    <property type="match status" value="1"/>
</dbReference>
<dbReference type="Gene3D" id="3.30.300.30">
    <property type="match status" value="1"/>
</dbReference>
<organism evidence="4 5">
    <name type="scientific">Planosporangium flavigriseum</name>
    <dbReference type="NCBI Taxonomy" id="373681"/>
    <lineage>
        <taxon>Bacteria</taxon>
        <taxon>Bacillati</taxon>
        <taxon>Actinomycetota</taxon>
        <taxon>Actinomycetes</taxon>
        <taxon>Micromonosporales</taxon>
        <taxon>Micromonosporaceae</taxon>
        <taxon>Planosporangium</taxon>
    </lineage>
</organism>
<sequence length="533" mass="57294">MGDTEFNAGTWLVHRHVTEGRGDRVAVRRGTRLLTYAELENLVGTVTAALRALGLRRDDRVLFVANDDVPLFAGILAAFCGGFVAVPISTMLGEKELGQTIADSGAAVVVASAEYAPQVQQAVAAAPELRHLVCDGDTVLTAPAGVTSWTWAELVAAGEREPQQRREPAKTGEDAWALWLYTSGTTGSPKGAMHRHANIRHVCETYGQQVLGIRPDDVCFSIAKLFFAYGIGNSMFFPLSVGASTVLEPRRPAPAVTAERMPADRPTLFFGVPTFYAALLGSDLPDDTFASVRLGTSAGEPLPAPLQQRFTRRFGVEIIDGIGSTEALHIFLSNRPGEVRPGTTGRPVPGYDIELRDGTGARVADGEPGALYVRGESIALGYWRRTDASRTVFAGEWLNTGDTYVRAPDGFYTCMGRSNDLLKAGGIWVSPAEVESRLLEHPAVAEVAVVGITDAYGLDKPVACVVPRGEVTAEELIQWCRDGLASFKRPRQVVFLDTLPKTATGKLQRFRVRELVTGLAGDQQPMIMQGAGG</sequence>
<evidence type="ECO:0000259" key="3">
    <source>
        <dbReference type="Pfam" id="PF13193"/>
    </source>
</evidence>
<evidence type="ECO:0000313" key="4">
    <source>
        <dbReference type="EMBL" id="GIG74475.1"/>
    </source>
</evidence>
<keyword evidence="5" id="KW-1185">Reference proteome</keyword>
<name>A0A8J3M0I2_9ACTN</name>
<dbReference type="Pfam" id="PF13193">
    <property type="entry name" value="AMP-binding_C"/>
    <property type="match status" value="1"/>
</dbReference>
<dbReference type="RefSeq" id="WP_203981360.1">
    <property type="nucleotide sequence ID" value="NZ_BAAAQJ010000003.1"/>
</dbReference>
<dbReference type="Gene3D" id="3.40.50.12820">
    <property type="match status" value="1"/>
</dbReference>
<dbReference type="InterPro" id="IPR000873">
    <property type="entry name" value="AMP-dep_synth/lig_dom"/>
</dbReference>
<evidence type="ECO:0000256" key="1">
    <source>
        <dbReference type="ARBA" id="ARBA00022598"/>
    </source>
</evidence>
<dbReference type="Pfam" id="PF00501">
    <property type="entry name" value="AMP-binding"/>
    <property type="match status" value="1"/>
</dbReference>
<dbReference type="InterPro" id="IPR025110">
    <property type="entry name" value="AMP-bd_C"/>
</dbReference>
<evidence type="ECO:0000313" key="5">
    <source>
        <dbReference type="Proteomes" id="UP000653674"/>
    </source>
</evidence>
<feature type="domain" description="AMP-binding enzyme C-terminal" evidence="3">
    <location>
        <begin position="433"/>
        <end position="506"/>
    </location>
</feature>
<dbReference type="PANTHER" id="PTHR43352">
    <property type="entry name" value="ACETYL-COA SYNTHETASE"/>
    <property type="match status" value="1"/>
</dbReference>
<dbReference type="GO" id="GO:0016405">
    <property type="term" value="F:CoA-ligase activity"/>
    <property type="evidence" value="ECO:0007669"/>
    <property type="project" value="InterPro"/>
</dbReference>
<dbReference type="GO" id="GO:0005524">
    <property type="term" value="F:ATP binding"/>
    <property type="evidence" value="ECO:0007669"/>
    <property type="project" value="InterPro"/>
</dbReference>
<keyword evidence="1 4" id="KW-0436">Ligase</keyword>